<dbReference type="AlphaFoldDB" id="A0A841G0J0"/>
<name>A0A841G0J0_9ACTN</name>
<protein>
    <submittedName>
        <fullName evidence="1">Uncharacterized protein</fullName>
    </submittedName>
</protein>
<evidence type="ECO:0000313" key="1">
    <source>
        <dbReference type="EMBL" id="MBB6037680.1"/>
    </source>
</evidence>
<organism evidence="1 2">
    <name type="scientific">Phytomonospora endophytica</name>
    <dbReference type="NCBI Taxonomy" id="714109"/>
    <lineage>
        <taxon>Bacteria</taxon>
        <taxon>Bacillati</taxon>
        <taxon>Actinomycetota</taxon>
        <taxon>Actinomycetes</taxon>
        <taxon>Micromonosporales</taxon>
        <taxon>Micromonosporaceae</taxon>
        <taxon>Phytomonospora</taxon>
    </lineage>
</organism>
<dbReference type="Proteomes" id="UP000548476">
    <property type="component" value="Unassembled WGS sequence"/>
</dbReference>
<dbReference type="InterPro" id="IPR025680">
    <property type="entry name" value="DddI"/>
</dbReference>
<gene>
    <name evidence="1" type="ORF">HNR73_005558</name>
</gene>
<dbReference type="Pfam" id="PF14430">
    <property type="entry name" value="Imm1"/>
    <property type="match status" value="1"/>
</dbReference>
<comment type="caution">
    <text evidence="1">The sequence shown here is derived from an EMBL/GenBank/DDBJ whole genome shotgun (WGS) entry which is preliminary data.</text>
</comment>
<proteinExistence type="predicted"/>
<accession>A0A841G0J0</accession>
<evidence type="ECO:0000313" key="2">
    <source>
        <dbReference type="Proteomes" id="UP000548476"/>
    </source>
</evidence>
<dbReference type="EMBL" id="JACHGT010000013">
    <property type="protein sequence ID" value="MBB6037680.1"/>
    <property type="molecule type" value="Genomic_DNA"/>
</dbReference>
<reference evidence="1 2" key="1">
    <citation type="submission" date="2020-08" db="EMBL/GenBank/DDBJ databases">
        <title>Genomic Encyclopedia of Type Strains, Phase IV (KMG-IV): sequencing the most valuable type-strain genomes for metagenomic binning, comparative biology and taxonomic classification.</title>
        <authorList>
            <person name="Goeker M."/>
        </authorList>
    </citation>
    <scope>NUCLEOTIDE SEQUENCE [LARGE SCALE GENOMIC DNA]</scope>
    <source>
        <strain evidence="1 2">YIM 65646</strain>
    </source>
</reference>
<sequence length="157" mass="17477">MAAGLTVDEQNRMITTRNENAVPHTAWWSYDSRTLDSPTDVEDLFATATTTWYSNAVKAIRILIGPAGTDETRAPLQVDIDIDEGRAHVRWRPDDTLGFEEGAKPHHRSLRVHIQSDEPLATLEGADCLVTPGYALRAVEEYTETGARPGCLGWRPY</sequence>
<keyword evidence="2" id="KW-1185">Reference proteome</keyword>